<evidence type="ECO:0000313" key="4">
    <source>
        <dbReference type="Proteomes" id="UP000652153"/>
    </source>
</evidence>
<keyword evidence="1" id="KW-0472">Membrane</keyword>
<name>A0ABQ1ZIS2_9BACL</name>
<protein>
    <submittedName>
        <fullName evidence="3">Glycosyltransferase YkcC</fullName>
    </submittedName>
</protein>
<feature type="transmembrane region" description="Helical" evidence="1">
    <location>
        <begin position="267"/>
        <end position="292"/>
    </location>
</feature>
<reference evidence="4" key="1">
    <citation type="journal article" date="2019" name="Int. J. Syst. Evol. Microbiol.">
        <title>The Global Catalogue of Microorganisms (GCM) 10K type strain sequencing project: providing services to taxonomists for standard genome sequencing and annotation.</title>
        <authorList>
            <consortium name="The Broad Institute Genomics Platform"/>
            <consortium name="The Broad Institute Genome Sequencing Center for Infectious Disease"/>
            <person name="Wu L."/>
            <person name="Ma J."/>
        </authorList>
    </citation>
    <scope>NUCLEOTIDE SEQUENCE [LARGE SCALE GENOMIC DNA]</scope>
    <source>
        <strain evidence="4">CGMCC 1.12770</strain>
    </source>
</reference>
<dbReference type="InterPro" id="IPR029044">
    <property type="entry name" value="Nucleotide-diphossugar_trans"/>
</dbReference>
<dbReference type="PANTHER" id="PTHR48090">
    <property type="entry name" value="UNDECAPRENYL-PHOSPHATE 4-DEOXY-4-FORMAMIDO-L-ARABINOSE TRANSFERASE-RELATED"/>
    <property type="match status" value="1"/>
</dbReference>
<evidence type="ECO:0000313" key="3">
    <source>
        <dbReference type="EMBL" id="GGH64011.1"/>
    </source>
</evidence>
<accession>A0ABQ1ZIS2</accession>
<dbReference type="PANTHER" id="PTHR48090:SF8">
    <property type="entry name" value="GLYCOSYLTRANSFERASE CSBB-RELATED"/>
    <property type="match status" value="1"/>
</dbReference>
<feature type="domain" description="Glycosyltransferase 2-like" evidence="2">
    <location>
        <begin position="9"/>
        <end position="167"/>
    </location>
</feature>
<gene>
    <name evidence="3" type="primary">ykcC</name>
    <name evidence="3" type="ORF">GCM10008014_41970</name>
</gene>
<dbReference type="CDD" id="cd04187">
    <property type="entry name" value="DPM1_like_bac"/>
    <property type="match status" value="1"/>
</dbReference>
<keyword evidence="1" id="KW-0812">Transmembrane</keyword>
<dbReference type="Gene3D" id="3.90.550.10">
    <property type="entry name" value="Spore Coat Polysaccharide Biosynthesis Protein SpsA, Chain A"/>
    <property type="match status" value="1"/>
</dbReference>
<keyword evidence="1" id="KW-1133">Transmembrane helix</keyword>
<feature type="transmembrane region" description="Helical" evidence="1">
    <location>
        <begin position="236"/>
        <end position="261"/>
    </location>
</feature>
<proteinExistence type="predicted"/>
<evidence type="ECO:0000256" key="1">
    <source>
        <dbReference type="SAM" id="Phobius"/>
    </source>
</evidence>
<dbReference type="InterPro" id="IPR001173">
    <property type="entry name" value="Glyco_trans_2-like"/>
</dbReference>
<dbReference type="RefSeq" id="WP_188593735.1">
    <property type="nucleotide sequence ID" value="NZ_BMFU01000007.1"/>
</dbReference>
<keyword evidence="4" id="KW-1185">Reference proteome</keyword>
<comment type="caution">
    <text evidence="3">The sequence shown here is derived from an EMBL/GenBank/DDBJ whole genome shotgun (WGS) entry which is preliminary data.</text>
</comment>
<sequence>MSTERIKFSIVVPIYYNELNIPHTVPRLQKLQNLLPECDLEFVFVDDGSKDKSLELLLEARSQDQRIKVVKLSRNFGSMAAIQAGLAYATGDCVGIIAADLQDPPEMFREMLDHWKIDKKVVLGTRSDREESFSQKLFSNTYYYLLEKMALKGYPKGGFDFLLIDRQVVQEVLRIQEKNTNIMSLIFWLGHDQVQIPYVRQERKLGESRWTLAKKIKLFIDSFVSFSYAPIRIMSFIGFFTALFSILYGLFVVFSTVFGIIELKGWTTIVALITFLLGVIMVMLGTIGEYLWRILDESRERPSYVIDQTFE</sequence>
<dbReference type="Proteomes" id="UP000652153">
    <property type="component" value="Unassembled WGS sequence"/>
</dbReference>
<evidence type="ECO:0000259" key="2">
    <source>
        <dbReference type="Pfam" id="PF00535"/>
    </source>
</evidence>
<organism evidence="3 4">
    <name type="scientific">Paenibacillus silvae</name>
    <dbReference type="NCBI Taxonomy" id="1325358"/>
    <lineage>
        <taxon>Bacteria</taxon>
        <taxon>Bacillati</taxon>
        <taxon>Bacillota</taxon>
        <taxon>Bacilli</taxon>
        <taxon>Bacillales</taxon>
        <taxon>Paenibacillaceae</taxon>
        <taxon>Paenibacillus</taxon>
    </lineage>
</organism>
<dbReference type="SUPFAM" id="SSF53448">
    <property type="entry name" value="Nucleotide-diphospho-sugar transferases"/>
    <property type="match status" value="1"/>
</dbReference>
<dbReference type="InterPro" id="IPR050256">
    <property type="entry name" value="Glycosyltransferase_2"/>
</dbReference>
<dbReference type="Pfam" id="PF00535">
    <property type="entry name" value="Glycos_transf_2"/>
    <property type="match status" value="1"/>
</dbReference>
<dbReference type="EMBL" id="BMFU01000007">
    <property type="protein sequence ID" value="GGH64011.1"/>
    <property type="molecule type" value="Genomic_DNA"/>
</dbReference>